<feature type="domain" description="Antitoxin VbhA" evidence="1">
    <location>
        <begin position="39"/>
        <end position="68"/>
    </location>
</feature>
<dbReference type="EMBL" id="JADQDM010000003">
    <property type="protein sequence ID" value="MBF9221134.1"/>
    <property type="molecule type" value="Genomic_DNA"/>
</dbReference>
<dbReference type="CDD" id="cd11586">
    <property type="entry name" value="VbhA_like"/>
    <property type="match status" value="1"/>
</dbReference>
<dbReference type="Pfam" id="PF18495">
    <property type="entry name" value="VbhA"/>
    <property type="match status" value="1"/>
</dbReference>
<organism evidence="2 3">
    <name type="scientific">Hymenobacter ruricola</name>
    <dbReference type="NCBI Taxonomy" id="2791023"/>
    <lineage>
        <taxon>Bacteria</taxon>
        <taxon>Pseudomonadati</taxon>
        <taxon>Bacteroidota</taxon>
        <taxon>Cytophagia</taxon>
        <taxon>Cytophagales</taxon>
        <taxon>Hymenobacteraceae</taxon>
        <taxon>Hymenobacter</taxon>
    </lineage>
</organism>
<dbReference type="Proteomes" id="UP000618931">
    <property type="component" value="Unassembled WGS sequence"/>
</dbReference>
<accession>A0ABS0I2I6</accession>
<sequence>MLPFAFAPVPDGLPADQRAHWQRRQLTARNTLELQALTGSVANAETVAFFQRYVRGEITLAQAIAQVREQMAQEHQSYRQFLNRRNII</sequence>
<dbReference type="InterPro" id="IPR041535">
    <property type="entry name" value="VbhA"/>
</dbReference>
<keyword evidence="3" id="KW-1185">Reference proteome</keyword>
<reference evidence="2 3" key="1">
    <citation type="submission" date="2020-11" db="EMBL/GenBank/DDBJ databases">
        <authorList>
            <person name="Kim M.K."/>
        </authorList>
    </citation>
    <scope>NUCLEOTIDE SEQUENCE [LARGE SCALE GENOMIC DNA]</scope>
    <source>
        <strain evidence="2 3">BT662</strain>
    </source>
</reference>
<dbReference type="Gene3D" id="1.10.8.1050">
    <property type="entry name" value="Antitoxin VbhA-like"/>
    <property type="match status" value="1"/>
</dbReference>
<dbReference type="InterPro" id="IPR043038">
    <property type="entry name" value="VbhA_sf"/>
</dbReference>
<dbReference type="InterPro" id="IPR033788">
    <property type="entry name" value="VbhA-like"/>
</dbReference>
<proteinExistence type="predicted"/>
<gene>
    <name evidence="2" type="ORF">I2H31_08465</name>
</gene>
<evidence type="ECO:0000313" key="2">
    <source>
        <dbReference type="EMBL" id="MBF9221134.1"/>
    </source>
</evidence>
<comment type="caution">
    <text evidence="2">The sequence shown here is derived from an EMBL/GenBank/DDBJ whole genome shotgun (WGS) entry which is preliminary data.</text>
</comment>
<evidence type="ECO:0000259" key="1">
    <source>
        <dbReference type="Pfam" id="PF18495"/>
    </source>
</evidence>
<protein>
    <recommendedName>
        <fullName evidence="1">Antitoxin VbhA domain-containing protein</fullName>
    </recommendedName>
</protein>
<evidence type="ECO:0000313" key="3">
    <source>
        <dbReference type="Proteomes" id="UP000618931"/>
    </source>
</evidence>
<name>A0ABS0I2I6_9BACT</name>
<dbReference type="RefSeq" id="WP_196292592.1">
    <property type="nucleotide sequence ID" value="NZ_JADQDM010000003.1"/>
</dbReference>